<gene>
    <name evidence="1" type="ORF">PaBG_00025</name>
</gene>
<accession>S5VM33</accession>
<dbReference type="KEGG" id="vg:16574711"/>
<dbReference type="Proteomes" id="UP000015545">
    <property type="component" value="Segment"/>
</dbReference>
<dbReference type="EMBL" id="KF147891">
    <property type="protein sequence ID" value="AGS81909.1"/>
    <property type="molecule type" value="Genomic_DNA"/>
</dbReference>
<protein>
    <submittedName>
        <fullName evidence="1">Uncharacterized protein</fullName>
    </submittedName>
</protein>
<reference evidence="1 2" key="1">
    <citation type="journal article" date="2014" name="Genome Announc.">
        <title>Complete Genome Sequence of the Novel Giant Pseudomonas Phage PaBG.</title>
        <authorList>
            <person name="Sykilinda N.N."/>
            <person name="Bondar A.A."/>
            <person name="Gorshkova A.S."/>
            <person name="Kurochkina L.P."/>
            <person name="Kulikov E.E."/>
            <person name="Shneider M.M."/>
            <person name="Kadykov V.A."/>
            <person name="Solovjeva N.V."/>
            <person name="Kabilov M.R."/>
            <person name="Mesyanzhinov V.V."/>
            <person name="Vlassov V.V."/>
            <person name="Drukker V.V."/>
            <person name="Miroshnikov K.A."/>
        </authorList>
    </citation>
    <scope>NUCLEOTIDE SEQUENCE [LARGE SCALE GENOMIC DNA]</scope>
</reference>
<organism evidence="1 2">
    <name type="scientific">Pseudomonas phage PaBG</name>
    <dbReference type="NCBI Taxonomy" id="1335230"/>
    <lineage>
        <taxon>Viruses</taxon>
        <taxon>Duplodnaviria</taxon>
        <taxon>Heunggongvirae</taxon>
        <taxon>Uroviricota</taxon>
        <taxon>Caudoviricetes</taxon>
        <taxon>Baikalvirus</taxon>
        <taxon>Baikalvirus PaBG</taxon>
    </lineage>
</organism>
<dbReference type="GeneID" id="16574711"/>
<proteinExistence type="predicted"/>
<evidence type="ECO:0000313" key="1">
    <source>
        <dbReference type="EMBL" id="AGS81909.1"/>
    </source>
</evidence>
<keyword evidence="2" id="KW-1185">Reference proteome</keyword>
<sequence>MIKLHPHLMRQVEGAAAKDEITPDVFVSNVLYAHFQAEYDKSLPSHKEIILGNMKGIASGATFTVLDTMDSVHKRDPKQRRNYGQVLALLIARRTVLAEYTGVYKDTYKVYRKL</sequence>
<dbReference type="RefSeq" id="YP_008433356.1">
    <property type="nucleotide sequence ID" value="NC_022096.1"/>
</dbReference>
<name>S5VM33_9CAUD</name>
<evidence type="ECO:0000313" key="2">
    <source>
        <dbReference type="Proteomes" id="UP000015545"/>
    </source>
</evidence>